<dbReference type="EMBL" id="LLXJ01010102">
    <property type="protein sequence ID" value="PKB92725.1"/>
    <property type="molecule type" value="Genomic_DNA"/>
</dbReference>
<sequence>MSDIFCETRGGYNFTTPKESDIFYYNGIAWVDLNNQVSGQGADMPPKLGHTANIGGRNQDLIFIIGGSEFSKVYQLDTKTNNVTSPTILEVIPNINSLIFMSSVSYGGKIYLFGGGEMDIKTDLTTLYNSHFILILLI</sequence>
<dbReference type="Proteomes" id="UP000232722">
    <property type="component" value="Unassembled WGS sequence"/>
</dbReference>
<evidence type="ECO:0000313" key="2">
    <source>
        <dbReference type="Proteomes" id="UP000232722"/>
    </source>
</evidence>
<gene>
    <name evidence="1" type="ORF">RhiirA5_443628</name>
</gene>
<evidence type="ECO:0008006" key="3">
    <source>
        <dbReference type="Google" id="ProtNLM"/>
    </source>
</evidence>
<dbReference type="AlphaFoldDB" id="A0A2N0NDS8"/>
<name>A0A2N0NDS8_9GLOM</name>
<reference evidence="1 2" key="2">
    <citation type="submission" date="2017-09" db="EMBL/GenBank/DDBJ databases">
        <title>Extensive intraspecific genome diversity in a model arbuscular mycorrhizal fungus.</title>
        <authorList>
            <person name="Chen E.C."/>
            <person name="Morin E."/>
            <person name="Beaudet D."/>
            <person name="Noel J."/>
            <person name="Ndikumana S."/>
            <person name="Charron P."/>
            <person name="St-Onge C."/>
            <person name="Giorgi J."/>
            <person name="Grigoriev I.V."/>
            <person name="Roux C."/>
            <person name="Martin F.M."/>
            <person name="Corradi N."/>
        </authorList>
    </citation>
    <scope>NUCLEOTIDE SEQUENCE [LARGE SCALE GENOMIC DNA]</scope>
    <source>
        <strain evidence="1 2">A5</strain>
    </source>
</reference>
<reference evidence="1 2" key="1">
    <citation type="submission" date="2016-04" db="EMBL/GenBank/DDBJ databases">
        <title>Genome analyses suggest a sexual origin of heterokaryosis in a supposedly ancient asexual fungus.</title>
        <authorList>
            <person name="Ropars J."/>
            <person name="Sedzielewska K."/>
            <person name="Noel J."/>
            <person name="Charron P."/>
            <person name="Farinelli L."/>
            <person name="Marton T."/>
            <person name="Kruger M."/>
            <person name="Pelin A."/>
            <person name="Brachmann A."/>
            <person name="Corradi N."/>
        </authorList>
    </citation>
    <scope>NUCLEOTIDE SEQUENCE [LARGE SCALE GENOMIC DNA]</scope>
    <source>
        <strain evidence="1 2">A5</strain>
    </source>
</reference>
<dbReference type="SUPFAM" id="SSF117281">
    <property type="entry name" value="Kelch motif"/>
    <property type="match status" value="1"/>
</dbReference>
<organism evidence="1 2">
    <name type="scientific">Rhizophagus irregularis</name>
    <dbReference type="NCBI Taxonomy" id="588596"/>
    <lineage>
        <taxon>Eukaryota</taxon>
        <taxon>Fungi</taxon>
        <taxon>Fungi incertae sedis</taxon>
        <taxon>Mucoromycota</taxon>
        <taxon>Glomeromycotina</taxon>
        <taxon>Glomeromycetes</taxon>
        <taxon>Glomerales</taxon>
        <taxon>Glomeraceae</taxon>
        <taxon>Rhizophagus</taxon>
    </lineage>
</organism>
<accession>A0A2N0NDS8</accession>
<proteinExistence type="predicted"/>
<protein>
    <recommendedName>
        <fullName evidence="3">Kelch repeat protein</fullName>
    </recommendedName>
</protein>
<dbReference type="InterPro" id="IPR015915">
    <property type="entry name" value="Kelch-typ_b-propeller"/>
</dbReference>
<evidence type="ECO:0000313" key="1">
    <source>
        <dbReference type="EMBL" id="PKB92725.1"/>
    </source>
</evidence>
<comment type="caution">
    <text evidence="1">The sequence shown here is derived from an EMBL/GenBank/DDBJ whole genome shotgun (WGS) entry which is preliminary data.</text>
</comment>
<dbReference type="Gene3D" id="2.120.10.80">
    <property type="entry name" value="Kelch-type beta propeller"/>
    <property type="match status" value="1"/>
</dbReference>